<protein>
    <submittedName>
        <fullName evidence="3">Uncharacterized protein</fullName>
    </submittedName>
</protein>
<evidence type="ECO:0000313" key="3">
    <source>
        <dbReference type="EMBL" id="CAK5272779.1"/>
    </source>
</evidence>
<dbReference type="Proteomes" id="UP001295794">
    <property type="component" value="Unassembled WGS sequence"/>
</dbReference>
<keyword evidence="2" id="KW-0732">Signal</keyword>
<sequence>MRSILSLFFTITLLSASAPTAHGLDLFPFFNAVIFSAGVSGTETIGNGNYTKFGRVLAAPRGARDSKNAPQAVYVSTDQTAQPMAAAAVALSDMLWTIHYAPDVVTDEEKYILNCNPSAKQLLVLVLSQNDTALQVSAVRRDAVQDPASVYTFSIRPRRVIHPGPPRPYIPDIYYSASALFCADHTDLSCWTVDDQGQISLSALTTAPTIPDNQLFLMSMYPALDSDPSHEEGTALADTKGAFADLFGPGSPGSKKPRAAFPGA</sequence>
<accession>A0AAD2HDC3</accession>
<feature type="signal peptide" evidence="2">
    <location>
        <begin position="1"/>
        <end position="23"/>
    </location>
</feature>
<gene>
    <name evidence="3" type="ORF">MYCIT1_LOCUS18666</name>
</gene>
<proteinExistence type="predicted"/>
<evidence type="ECO:0000256" key="1">
    <source>
        <dbReference type="SAM" id="MobiDB-lite"/>
    </source>
</evidence>
<reference evidence="3" key="1">
    <citation type="submission" date="2023-11" db="EMBL/GenBank/DDBJ databases">
        <authorList>
            <person name="De Vega J J."/>
            <person name="De Vega J J."/>
        </authorList>
    </citation>
    <scope>NUCLEOTIDE SEQUENCE</scope>
</reference>
<feature type="region of interest" description="Disordered" evidence="1">
    <location>
        <begin position="243"/>
        <end position="264"/>
    </location>
</feature>
<evidence type="ECO:0000313" key="4">
    <source>
        <dbReference type="Proteomes" id="UP001295794"/>
    </source>
</evidence>
<name>A0AAD2HDC3_9AGAR</name>
<keyword evidence="4" id="KW-1185">Reference proteome</keyword>
<evidence type="ECO:0000256" key="2">
    <source>
        <dbReference type="SAM" id="SignalP"/>
    </source>
</evidence>
<dbReference type="EMBL" id="CAVNYO010000186">
    <property type="protein sequence ID" value="CAK5272779.1"/>
    <property type="molecule type" value="Genomic_DNA"/>
</dbReference>
<organism evidence="3 4">
    <name type="scientific">Mycena citricolor</name>
    <dbReference type="NCBI Taxonomy" id="2018698"/>
    <lineage>
        <taxon>Eukaryota</taxon>
        <taxon>Fungi</taxon>
        <taxon>Dikarya</taxon>
        <taxon>Basidiomycota</taxon>
        <taxon>Agaricomycotina</taxon>
        <taxon>Agaricomycetes</taxon>
        <taxon>Agaricomycetidae</taxon>
        <taxon>Agaricales</taxon>
        <taxon>Marasmiineae</taxon>
        <taxon>Mycenaceae</taxon>
        <taxon>Mycena</taxon>
    </lineage>
</organism>
<feature type="chain" id="PRO_5041943953" evidence="2">
    <location>
        <begin position="24"/>
        <end position="264"/>
    </location>
</feature>
<dbReference type="AlphaFoldDB" id="A0AAD2HDC3"/>
<comment type="caution">
    <text evidence="3">The sequence shown here is derived from an EMBL/GenBank/DDBJ whole genome shotgun (WGS) entry which is preliminary data.</text>
</comment>